<dbReference type="RefSeq" id="WP_406696028.1">
    <property type="nucleotide sequence ID" value="NZ_CP155447.1"/>
</dbReference>
<feature type="transmembrane region" description="Helical" evidence="2">
    <location>
        <begin position="68"/>
        <end position="90"/>
    </location>
</feature>
<feature type="compositionally biased region" description="Basic and acidic residues" evidence="1">
    <location>
        <begin position="355"/>
        <end position="365"/>
    </location>
</feature>
<keyword evidence="2" id="KW-1133">Transmembrane helix</keyword>
<keyword evidence="2" id="KW-0472">Membrane</keyword>
<gene>
    <name evidence="3" type="ORF">V5E97_34030</name>
</gene>
<keyword evidence="2" id="KW-0812">Transmembrane</keyword>
<evidence type="ECO:0000313" key="3">
    <source>
        <dbReference type="EMBL" id="XBH03291.1"/>
    </source>
</evidence>
<evidence type="ECO:0000256" key="1">
    <source>
        <dbReference type="SAM" id="MobiDB-lite"/>
    </source>
</evidence>
<proteinExistence type="predicted"/>
<protein>
    <recommendedName>
        <fullName evidence="4">Zinc ribbon domain-containing protein</fullName>
    </recommendedName>
</protein>
<accession>A0AAU7CDJ4</accession>
<reference evidence="3" key="1">
    <citation type="submission" date="2024-05" db="EMBL/GenBank/DDBJ databases">
        <title>Planctomycetes of the genus Singulisphaera possess chitinolytic capabilities.</title>
        <authorList>
            <person name="Ivanova A."/>
        </authorList>
    </citation>
    <scope>NUCLEOTIDE SEQUENCE</scope>
    <source>
        <strain evidence="3">Ch08T</strain>
    </source>
</reference>
<organism evidence="3">
    <name type="scientific">Singulisphaera sp. Ch08</name>
    <dbReference type="NCBI Taxonomy" id="3120278"/>
    <lineage>
        <taxon>Bacteria</taxon>
        <taxon>Pseudomonadati</taxon>
        <taxon>Planctomycetota</taxon>
        <taxon>Planctomycetia</taxon>
        <taxon>Isosphaerales</taxon>
        <taxon>Isosphaeraceae</taxon>
        <taxon>Singulisphaera</taxon>
    </lineage>
</organism>
<evidence type="ECO:0008006" key="4">
    <source>
        <dbReference type="Google" id="ProtNLM"/>
    </source>
</evidence>
<feature type="region of interest" description="Disordered" evidence="1">
    <location>
        <begin position="333"/>
        <end position="365"/>
    </location>
</feature>
<dbReference type="EMBL" id="CP155447">
    <property type="protein sequence ID" value="XBH03291.1"/>
    <property type="molecule type" value="Genomic_DNA"/>
</dbReference>
<dbReference type="AlphaFoldDB" id="A0AAU7CDJ4"/>
<feature type="compositionally biased region" description="Low complexity" evidence="1">
    <location>
        <begin position="344"/>
        <end position="354"/>
    </location>
</feature>
<evidence type="ECO:0000256" key="2">
    <source>
        <dbReference type="SAM" id="Phobius"/>
    </source>
</evidence>
<sequence length="365" mass="40106">MSIRLTCASCHATFLTADDSVGRRVACPKCGAKQVTPKPVAAIRSAVTEESVFVPAAESPSRRRLRPVWLGLFLLVSTLAVAMVVAWPTIQAWLHPVPPDPIEVVASTFLRSLTEEKPEETQKVSIVDEPPAIRSFQNVRHDPTRDRPLKGSFRPIARFHERLNKSFEYNTEIGRFQPRDLLGPAAETLDALHAAKAEQVETAKKIASGSPDDLFDAAEAMASTFEKLAEGALAPKKLIPTYKQLVEDAKPPLPATERELALDFGANRETWDQLLKRPFPTLKADGPYILDRAEVTAMITDRLGSSGAPPTPLHLKLMRFRLEGIDTGWKVISARREGEPEPVAEPAEPTPSTEPIHRSPGESAQ</sequence>
<name>A0AAU7CDJ4_9BACT</name>